<proteinExistence type="predicted"/>
<accession>A0A6J8DI46</accession>
<gene>
    <name evidence="2" type="ORF">MCOR_40593</name>
</gene>
<reference evidence="2 3" key="1">
    <citation type="submission" date="2020-06" db="EMBL/GenBank/DDBJ databases">
        <authorList>
            <person name="Li R."/>
            <person name="Bekaert M."/>
        </authorList>
    </citation>
    <scope>NUCLEOTIDE SEQUENCE [LARGE SCALE GENOMIC DNA]</scope>
    <source>
        <strain evidence="3">wild</strain>
    </source>
</reference>
<protein>
    <submittedName>
        <fullName evidence="2">Uncharacterized protein</fullName>
    </submittedName>
</protein>
<organism evidence="2 3">
    <name type="scientific">Mytilus coruscus</name>
    <name type="common">Sea mussel</name>
    <dbReference type="NCBI Taxonomy" id="42192"/>
    <lineage>
        <taxon>Eukaryota</taxon>
        <taxon>Metazoa</taxon>
        <taxon>Spiralia</taxon>
        <taxon>Lophotrochozoa</taxon>
        <taxon>Mollusca</taxon>
        <taxon>Bivalvia</taxon>
        <taxon>Autobranchia</taxon>
        <taxon>Pteriomorphia</taxon>
        <taxon>Mytilida</taxon>
        <taxon>Mytiloidea</taxon>
        <taxon>Mytilidae</taxon>
        <taxon>Mytilinae</taxon>
        <taxon>Mytilus</taxon>
    </lineage>
</organism>
<dbReference type="EMBL" id="CACVKT020007331">
    <property type="protein sequence ID" value="CAC5407082.1"/>
    <property type="molecule type" value="Genomic_DNA"/>
</dbReference>
<feature type="region of interest" description="Disordered" evidence="1">
    <location>
        <begin position="80"/>
        <end position="105"/>
    </location>
</feature>
<dbReference type="AlphaFoldDB" id="A0A6J8DI46"/>
<dbReference type="OrthoDB" id="10509781at2759"/>
<evidence type="ECO:0000313" key="3">
    <source>
        <dbReference type="Proteomes" id="UP000507470"/>
    </source>
</evidence>
<evidence type="ECO:0000313" key="2">
    <source>
        <dbReference type="EMBL" id="CAC5407082.1"/>
    </source>
</evidence>
<keyword evidence="3" id="KW-1185">Reference proteome</keyword>
<dbReference type="Proteomes" id="UP000507470">
    <property type="component" value="Unassembled WGS sequence"/>
</dbReference>
<name>A0A6J8DI46_MYTCO</name>
<evidence type="ECO:0000256" key="1">
    <source>
        <dbReference type="SAM" id="MobiDB-lite"/>
    </source>
</evidence>
<sequence>MAKNYAFTKKLSMKGNMEMRTNFGIQKAVVLTNVKGNFYINLYNNSKANPGRCSMSYAELEELITIKGIMDTLKAQMVELSTPTPPQSPQQSYNPQQDRQLMPPPPTAPYMVQPITVLRQCNKRPSAAVGGPPAKVQKLDGAENCDPMDFFTQLQ</sequence>